<feature type="coiled-coil region" evidence="6">
    <location>
        <begin position="345"/>
        <end position="393"/>
    </location>
</feature>
<dbReference type="InterPro" id="IPR036890">
    <property type="entry name" value="HATPase_C_sf"/>
</dbReference>
<dbReference type="PROSITE" id="PS50109">
    <property type="entry name" value="HIS_KIN"/>
    <property type="match status" value="1"/>
</dbReference>
<dbReference type="RefSeq" id="WP_393015137.1">
    <property type="nucleotide sequence ID" value="NZ_JAZAQF010000088.1"/>
</dbReference>
<dbReference type="PANTHER" id="PTHR43065">
    <property type="entry name" value="SENSOR HISTIDINE KINASE"/>
    <property type="match status" value="1"/>
</dbReference>
<dbReference type="Pfam" id="PF13185">
    <property type="entry name" value="GAF_2"/>
    <property type="match status" value="1"/>
</dbReference>
<evidence type="ECO:0000256" key="4">
    <source>
        <dbReference type="ARBA" id="ARBA00022777"/>
    </source>
</evidence>
<dbReference type="InterPro" id="IPR005467">
    <property type="entry name" value="His_kinase_dom"/>
</dbReference>
<dbReference type="SMART" id="SM00065">
    <property type="entry name" value="GAF"/>
    <property type="match status" value="2"/>
</dbReference>
<gene>
    <name evidence="8" type="ORF">VPK24_16805</name>
</gene>
<dbReference type="InterPro" id="IPR029016">
    <property type="entry name" value="GAF-like_dom_sf"/>
</dbReference>
<dbReference type="Pfam" id="PF02518">
    <property type="entry name" value="HATPase_c"/>
    <property type="match status" value="1"/>
</dbReference>
<dbReference type="CDD" id="cd00082">
    <property type="entry name" value="HisKA"/>
    <property type="match status" value="1"/>
</dbReference>
<dbReference type="SUPFAM" id="SSF55781">
    <property type="entry name" value="GAF domain-like"/>
    <property type="match status" value="2"/>
</dbReference>
<feature type="domain" description="Histidine kinase" evidence="7">
    <location>
        <begin position="402"/>
        <end position="654"/>
    </location>
</feature>
<keyword evidence="4" id="KW-0808">Transferase</keyword>
<evidence type="ECO:0000256" key="1">
    <source>
        <dbReference type="ARBA" id="ARBA00000085"/>
    </source>
</evidence>
<dbReference type="EMBL" id="JAZAQF010000088">
    <property type="protein sequence ID" value="MFG3819308.1"/>
    <property type="molecule type" value="Genomic_DNA"/>
</dbReference>
<keyword evidence="4" id="KW-0418">Kinase</keyword>
<reference evidence="9" key="1">
    <citation type="journal article" date="2024" name="Algal Res.">
        <title>Biochemical, toxicological and genomic investigation of a high-biomass producing Limnothrix strain isolated from Italian shallow drinking water reservoir.</title>
        <authorList>
            <person name="Simonazzi M."/>
            <person name="Shishido T.K."/>
            <person name="Delbaje E."/>
            <person name="Wahlsten M."/>
            <person name="Fewer D.P."/>
            <person name="Sivonen K."/>
            <person name="Pezzolesi L."/>
            <person name="Pistocchi R."/>
        </authorList>
    </citation>
    <scope>NUCLEOTIDE SEQUENCE [LARGE SCALE GENOMIC DNA]</scope>
    <source>
        <strain evidence="9">LRLZ20PSL1</strain>
    </source>
</reference>
<dbReference type="SMART" id="SM00387">
    <property type="entry name" value="HATPase_c"/>
    <property type="match status" value="1"/>
</dbReference>
<dbReference type="EC" id="2.7.13.3" evidence="2"/>
<keyword evidence="6" id="KW-0175">Coiled coil</keyword>
<dbReference type="Gene3D" id="3.30.565.10">
    <property type="entry name" value="Histidine kinase-like ATPase, C-terminal domain"/>
    <property type="match status" value="1"/>
</dbReference>
<dbReference type="PRINTS" id="PR00344">
    <property type="entry name" value="BCTRLSENSOR"/>
</dbReference>
<dbReference type="Pfam" id="PF01590">
    <property type="entry name" value="GAF"/>
    <property type="match status" value="1"/>
</dbReference>
<dbReference type="InterPro" id="IPR004358">
    <property type="entry name" value="Sig_transdc_His_kin-like_C"/>
</dbReference>
<dbReference type="InterPro" id="IPR036097">
    <property type="entry name" value="HisK_dim/P_sf"/>
</dbReference>
<evidence type="ECO:0000256" key="5">
    <source>
        <dbReference type="ARBA" id="ARBA00023012"/>
    </source>
</evidence>
<evidence type="ECO:0000256" key="6">
    <source>
        <dbReference type="SAM" id="Coils"/>
    </source>
</evidence>
<evidence type="ECO:0000256" key="2">
    <source>
        <dbReference type="ARBA" id="ARBA00012438"/>
    </source>
</evidence>
<keyword evidence="3" id="KW-0597">Phosphoprotein</keyword>
<comment type="caution">
    <text evidence="8">The sequence shown here is derived from an EMBL/GenBank/DDBJ whole genome shotgun (WGS) entry which is preliminary data.</text>
</comment>
<evidence type="ECO:0000259" key="7">
    <source>
        <dbReference type="PROSITE" id="PS50109"/>
    </source>
</evidence>
<proteinExistence type="predicted"/>
<dbReference type="InterPro" id="IPR003661">
    <property type="entry name" value="HisK_dim/P_dom"/>
</dbReference>
<dbReference type="InterPro" id="IPR003018">
    <property type="entry name" value="GAF"/>
</dbReference>
<dbReference type="SUPFAM" id="SSF55874">
    <property type="entry name" value="ATPase domain of HSP90 chaperone/DNA topoisomerase II/histidine kinase"/>
    <property type="match status" value="1"/>
</dbReference>
<dbReference type="PANTHER" id="PTHR43065:SF50">
    <property type="entry name" value="HISTIDINE KINASE"/>
    <property type="match status" value="1"/>
</dbReference>
<name>A0ABW7CEP4_9CYAN</name>
<dbReference type="Gene3D" id="3.30.450.40">
    <property type="match status" value="2"/>
</dbReference>
<evidence type="ECO:0000313" key="8">
    <source>
        <dbReference type="EMBL" id="MFG3819308.1"/>
    </source>
</evidence>
<keyword evidence="5" id="KW-0902">Two-component regulatory system</keyword>
<keyword evidence="9" id="KW-1185">Reference proteome</keyword>
<dbReference type="Gene3D" id="1.10.287.130">
    <property type="match status" value="1"/>
</dbReference>
<protein>
    <recommendedName>
        <fullName evidence="2">histidine kinase</fullName>
        <ecNumber evidence="2">2.7.13.3</ecNumber>
    </recommendedName>
</protein>
<organism evidence="8 9">
    <name type="scientific">Limnothrix redekei LRLZ20PSL1</name>
    <dbReference type="NCBI Taxonomy" id="3112953"/>
    <lineage>
        <taxon>Bacteria</taxon>
        <taxon>Bacillati</taxon>
        <taxon>Cyanobacteriota</taxon>
        <taxon>Cyanophyceae</taxon>
        <taxon>Pseudanabaenales</taxon>
        <taxon>Pseudanabaenaceae</taxon>
        <taxon>Limnothrix</taxon>
    </lineage>
</organism>
<comment type="catalytic activity">
    <reaction evidence="1">
        <text>ATP + protein L-histidine = ADP + protein N-phospho-L-histidine.</text>
        <dbReference type="EC" id="2.7.13.3"/>
    </reaction>
</comment>
<evidence type="ECO:0000256" key="3">
    <source>
        <dbReference type="ARBA" id="ARBA00022553"/>
    </source>
</evidence>
<accession>A0ABW7CEP4</accession>
<dbReference type="SUPFAM" id="SSF47384">
    <property type="entry name" value="Homodimeric domain of signal transducing histidine kinase"/>
    <property type="match status" value="1"/>
</dbReference>
<evidence type="ECO:0000313" key="9">
    <source>
        <dbReference type="Proteomes" id="UP001604335"/>
    </source>
</evidence>
<dbReference type="InterPro" id="IPR003594">
    <property type="entry name" value="HATPase_dom"/>
</dbReference>
<sequence length="654" mass="71654">MSFANPAIHSPLMAPDRATYSCLSDRNAQMVITALSQWALLENQLDRLFERAVQAVTEVLKVSYSSIWRVLSDRQSLRRVATIPAAANEPMEVTVANVPLVQSLFSVESQLLAANVPLGHDLQNFPLPLPANSQSGLLLGVVGRDQLLGLLEIHHEQPRSFSEDDVYFLQAVTNVLAGAIERRRSEALIDTQSRVLGSIAQGAKLQFVFNQLCELLEQELPGAYCSILVLDPEQKCLRAGAAPSLPSEFARGVDGLMIGECAGSCGTAAYRGEPVFATDIATNPLWSSFRDFALSHGIRACWSSPFLAANGEVLGTFALSHRFPCQPTAYHREVINTAASLASIAMEAHRRAEALQAANLSLEQKVEERTAKLQDTLQRLRQAQAQLIQAEKMSSLGQMVAGIAHEINNPTAFIAGNLYHMETYFQDLVSIIQAYQAEYPNLSPAMRDRLAELDFDFLIADLPQVLGSLQSGCQRITNIVLGLRNFSRLDESSMKAVDLHEGLDNTLMILNHRLIDQGDRPAIQVTKDYGPLPPVTCHANQLNQVFMNLLSNAIDALTDRWAHEGAGFVPQLRIATRLSQPDRVQISIQDNGLGIPEALRSKIFEPFYTTKPIGQGTGLGLAISYQIVQEQHQGSLGCHSTAQEGTTFTVEIPI</sequence>
<dbReference type="Proteomes" id="UP001604335">
    <property type="component" value="Unassembled WGS sequence"/>
</dbReference>